<dbReference type="RefSeq" id="WP_078434026.1">
    <property type="nucleotide sequence ID" value="NZ_JAOYEY010000032.1"/>
</dbReference>
<evidence type="ECO:0000313" key="1">
    <source>
        <dbReference type="EMBL" id="MCV9885577.1"/>
    </source>
</evidence>
<dbReference type="Proteomes" id="UP001526147">
    <property type="component" value="Unassembled WGS sequence"/>
</dbReference>
<dbReference type="EMBL" id="JAOYEY010000032">
    <property type="protein sequence ID" value="MCV9885577.1"/>
    <property type="molecule type" value="Genomic_DNA"/>
</dbReference>
<accession>A0ABT3DEV2</accession>
<organism evidence="1 2">
    <name type="scientific">Metabacillus halosaccharovorans</name>
    <dbReference type="NCBI Taxonomy" id="930124"/>
    <lineage>
        <taxon>Bacteria</taxon>
        <taxon>Bacillati</taxon>
        <taxon>Bacillota</taxon>
        <taxon>Bacilli</taxon>
        <taxon>Bacillales</taxon>
        <taxon>Bacillaceae</taxon>
        <taxon>Metabacillus</taxon>
    </lineage>
</organism>
<keyword evidence="2" id="KW-1185">Reference proteome</keyword>
<proteinExistence type="predicted"/>
<reference evidence="1 2" key="1">
    <citation type="submission" date="2022-10" db="EMBL/GenBank/DDBJ databases">
        <title>Draft genome assembly of moderately radiation resistant bacterium Metabacillus halosaccharovorans.</title>
        <authorList>
            <person name="Pal S."/>
            <person name="Gopinathan A."/>
        </authorList>
    </citation>
    <scope>NUCLEOTIDE SEQUENCE [LARGE SCALE GENOMIC DNA]</scope>
    <source>
        <strain evidence="1 2">VITHBRA001</strain>
    </source>
</reference>
<name>A0ABT3DEV2_9BACI</name>
<sequence length="77" mass="9040">MKGYDITHMIVDDGLYGEETVTTEFTHKNKDYSITFKKSDLEILNKWVFENNTSLPTNLSDELIELIRDEVKKKINE</sequence>
<protein>
    <recommendedName>
        <fullName evidence="3">Transcriptional regulator</fullName>
    </recommendedName>
</protein>
<evidence type="ECO:0000313" key="2">
    <source>
        <dbReference type="Proteomes" id="UP001526147"/>
    </source>
</evidence>
<comment type="caution">
    <text evidence="1">The sequence shown here is derived from an EMBL/GenBank/DDBJ whole genome shotgun (WGS) entry which is preliminary data.</text>
</comment>
<evidence type="ECO:0008006" key="3">
    <source>
        <dbReference type="Google" id="ProtNLM"/>
    </source>
</evidence>
<gene>
    <name evidence="1" type="ORF">OIH86_07915</name>
</gene>